<dbReference type="EMBL" id="CAADGH010000030">
    <property type="protein sequence ID" value="VFK75724.1"/>
    <property type="molecule type" value="Genomic_DNA"/>
</dbReference>
<protein>
    <recommendedName>
        <fullName evidence="3">Transposase</fullName>
    </recommendedName>
</protein>
<evidence type="ECO:0000313" key="1">
    <source>
        <dbReference type="EMBL" id="VFK35484.1"/>
    </source>
</evidence>
<evidence type="ECO:0000313" key="2">
    <source>
        <dbReference type="EMBL" id="VFK75724.1"/>
    </source>
</evidence>
<dbReference type="EMBL" id="CAADFQ010000121">
    <property type="protein sequence ID" value="VFK35484.1"/>
    <property type="molecule type" value="Genomic_DNA"/>
</dbReference>
<accession>A0A451BBS1</accession>
<evidence type="ECO:0008006" key="3">
    <source>
        <dbReference type="Google" id="ProtNLM"/>
    </source>
</evidence>
<reference evidence="2" key="1">
    <citation type="submission" date="2019-02" db="EMBL/GenBank/DDBJ databases">
        <authorList>
            <person name="Gruber-Vodicka R. H."/>
            <person name="Seah K. B. B."/>
        </authorList>
    </citation>
    <scope>NUCLEOTIDE SEQUENCE</scope>
    <source>
        <strain evidence="2">BECK_BZ198</strain>
        <strain evidence="1">BECK_BZ199</strain>
    </source>
</reference>
<name>A0A451BBS1_9GAMM</name>
<dbReference type="AlphaFoldDB" id="A0A451BBS1"/>
<sequence>MHSCPHSEQERGIEMAREALAKGSEVGLIAEISGLTKVEVKALA</sequence>
<organism evidence="2">
    <name type="scientific">Candidatus Kentrum sp. MB</name>
    <dbReference type="NCBI Taxonomy" id="2138164"/>
    <lineage>
        <taxon>Bacteria</taxon>
        <taxon>Pseudomonadati</taxon>
        <taxon>Pseudomonadota</taxon>
        <taxon>Gammaproteobacteria</taxon>
        <taxon>Candidatus Kentrum</taxon>
    </lineage>
</organism>
<proteinExistence type="predicted"/>
<gene>
    <name evidence="2" type="ORF">BECKMB1821H_GA0114242_10307</name>
    <name evidence="1" type="ORF">BECKMB1821I_GA0114274_11212</name>
</gene>